<dbReference type="AlphaFoldDB" id="A0A1I5WNC7"/>
<dbReference type="Proteomes" id="UP000182624">
    <property type="component" value="Unassembled WGS sequence"/>
</dbReference>
<sequence>MKHSRLFTILTIFSEVTDFYSTTFSLELDKRSFDEIIDCKNKVEYVSVRLITSDTSTFDSEKLRDAMNEFLCFVNCPFDRAIKGKLCLYVSALKVESKTTMHAHLLVLEDAYSWELYKKINTEGVKI</sequence>
<evidence type="ECO:0000313" key="2">
    <source>
        <dbReference type="Proteomes" id="UP000182624"/>
    </source>
</evidence>
<dbReference type="EMBL" id="FOXO01000024">
    <property type="protein sequence ID" value="SFQ21304.1"/>
    <property type="molecule type" value="Genomic_DNA"/>
</dbReference>
<accession>A0A1I5WNC7</accession>
<reference evidence="2" key="1">
    <citation type="submission" date="2016-10" db="EMBL/GenBank/DDBJ databases">
        <authorList>
            <person name="Varghese N."/>
            <person name="Submissions S."/>
        </authorList>
    </citation>
    <scope>NUCLEOTIDE SEQUENCE [LARGE SCALE GENOMIC DNA]</scope>
    <source>
        <strain evidence="2">P18</strain>
    </source>
</reference>
<keyword evidence="2" id="KW-1185">Reference proteome</keyword>
<dbReference type="RefSeq" id="WP_074890202.1">
    <property type="nucleotide sequence ID" value="NZ_FOXO01000024.1"/>
</dbReference>
<proteinExistence type="predicted"/>
<name>A0A1I5WNC7_9FIRM</name>
<evidence type="ECO:0000313" key="1">
    <source>
        <dbReference type="EMBL" id="SFQ21304.1"/>
    </source>
</evidence>
<gene>
    <name evidence="1" type="ORF">SAMN04487928_1246</name>
</gene>
<protein>
    <submittedName>
        <fullName evidence="1">Uncharacterized protein</fullName>
    </submittedName>
</protein>
<organism evidence="1 2">
    <name type="scientific">Butyrivibrio proteoclasticus</name>
    <dbReference type="NCBI Taxonomy" id="43305"/>
    <lineage>
        <taxon>Bacteria</taxon>
        <taxon>Bacillati</taxon>
        <taxon>Bacillota</taxon>
        <taxon>Clostridia</taxon>
        <taxon>Lachnospirales</taxon>
        <taxon>Lachnospiraceae</taxon>
        <taxon>Butyrivibrio</taxon>
    </lineage>
</organism>